<evidence type="ECO:0000259" key="2">
    <source>
        <dbReference type="PROSITE" id="PS00662"/>
    </source>
</evidence>
<sequence>MELKDFLEKAVGDGASDLFVVAGGPVCEKLDGHIRPLTEGRVLPDVTERLIREVYRLANREMERFLRTGDDDFSFALSGLARFRVNAYRQRGSMAAVIRVVSFDIPDYRALGIPESIMAMAEETHGLLIVSGTAGSGKSTTQACLIDRINRTRDVHIITLEDPIEFLHRDQKSIVSQREVTIDTVDYLSALRASLRQAPDVILLGEMRDHETIRTAMTAAETGHLVIATLHTKGAVNTIDRIVDAFPSQQQSQVRTQLSMVLRAVASQQLLPGTGGGLEPAFELMTMNSAVRSMIRDCKTYQIDNEMRTAGAENMFAMDQSILNLFRAGKITRETALDYADNPDQLKRRLDA</sequence>
<evidence type="ECO:0000313" key="3">
    <source>
        <dbReference type="EMBL" id="MPM39853.1"/>
    </source>
</evidence>
<dbReference type="Pfam" id="PF00437">
    <property type="entry name" value="T2SSE"/>
    <property type="match status" value="1"/>
</dbReference>
<dbReference type="InterPro" id="IPR001482">
    <property type="entry name" value="T2SS/T4SS_dom"/>
</dbReference>
<dbReference type="PROSITE" id="PS00662">
    <property type="entry name" value="T2SP_E"/>
    <property type="match status" value="1"/>
</dbReference>
<dbReference type="AlphaFoldDB" id="A0A644ZMB7"/>
<dbReference type="PANTHER" id="PTHR30486">
    <property type="entry name" value="TWITCHING MOTILITY PROTEIN PILT"/>
    <property type="match status" value="1"/>
</dbReference>
<gene>
    <name evidence="3" type="primary">pilT_14</name>
    <name evidence="3" type="ORF">SDC9_86489</name>
</gene>
<dbReference type="InterPro" id="IPR050921">
    <property type="entry name" value="T4SS_GSP_E_ATPase"/>
</dbReference>
<dbReference type="GO" id="GO:0016887">
    <property type="term" value="F:ATP hydrolysis activity"/>
    <property type="evidence" value="ECO:0007669"/>
    <property type="project" value="InterPro"/>
</dbReference>
<dbReference type="InterPro" id="IPR027417">
    <property type="entry name" value="P-loop_NTPase"/>
</dbReference>
<comment type="similarity">
    <text evidence="1">Belongs to the GSP E family.</text>
</comment>
<dbReference type="Gene3D" id="3.40.50.300">
    <property type="entry name" value="P-loop containing nucleotide triphosphate hydrolases"/>
    <property type="match status" value="1"/>
</dbReference>
<organism evidence="3">
    <name type="scientific">bioreactor metagenome</name>
    <dbReference type="NCBI Taxonomy" id="1076179"/>
    <lineage>
        <taxon>unclassified sequences</taxon>
        <taxon>metagenomes</taxon>
        <taxon>ecological metagenomes</taxon>
    </lineage>
</organism>
<dbReference type="GO" id="GO:0005524">
    <property type="term" value="F:ATP binding"/>
    <property type="evidence" value="ECO:0007669"/>
    <property type="project" value="InterPro"/>
</dbReference>
<accession>A0A644ZMB7</accession>
<evidence type="ECO:0000256" key="1">
    <source>
        <dbReference type="ARBA" id="ARBA00006611"/>
    </source>
</evidence>
<feature type="domain" description="Bacterial type II secretion system protein E" evidence="2">
    <location>
        <begin position="195"/>
        <end position="209"/>
    </location>
</feature>
<dbReference type="CDD" id="cd01131">
    <property type="entry name" value="PilT"/>
    <property type="match status" value="1"/>
</dbReference>
<proteinExistence type="inferred from homology"/>
<dbReference type="InterPro" id="IPR006321">
    <property type="entry name" value="PilT/PilU"/>
</dbReference>
<reference evidence="3" key="1">
    <citation type="submission" date="2019-08" db="EMBL/GenBank/DDBJ databases">
        <authorList>
            <person name="Kucharzyk K."/>
            <person name="Murdoch R.W."/>
            <person name="Higgins S."/>
            <person name="Loffler F."/>
        </authorList>
    </citation>
    <scope>NUCLEOTIDE SEQUENCE</scope>
</reference>
<dbReference type="NCBIfam" id="TIGR01420">
    <property type="entry name" value="pilT_fam"/>
    <property type="match status" value="1"/>
</dbReference>
<protein>
    <submittedName>
        <fullName evidence="3">Twitching mobility protein</fullName>
    </submittedName>
</protein>
<dbReference type="EMBL" id="VSSQ01008789">
    <property type="protein sequence ID" value="MPM39853.1"/>
    <property type="molecule type" value="Genomic_DNA"/>
</dbReference>
<dbReference type="Gene3D" id="3.30.450.90">
    <property type="match status" value="1"/>
</dbReference>
<name>A0A644ZMB7_9ZZZZ</name>
<dbReference type="SUPFAM" id="SSF52540">
    <property type="entry name" value="P-loop containing nucleoside triphosphate hydrolases"/>
    <property type="match status" value="1"/>
</dbReference>
<comment type="caution">
    <text evidence="3">The sequence shown here is derived from an EMBL/GenBank/DDBJ whole genome shotgun (WGS) entry which is preliminary data.</text>
</comment>